<reference evidence="2 3" key="1">
    <citation type="journal article" date="2021" name="Hortic Res">
        <title>Chromosome-scale assembly of the Dendrobium chrysotoxum genome enhances the understanding of orchid evolution.</title>
        <authorList>
            <person name="Zhang Y."/>
            <person name="Zhang G.Q."/>
            <person name="Zhang D."/>
            <person name="Liu X.D."/>
            <person name="Xu X.Y."/>
            <person name="Sun W.H."/>
            <person name="Yu X."/>
            <person name="Zhu X."/>
            <person name="Wang Z.W."/>
            <person name="Zhao X."/>
            <person name="Zhong W.Y."/>
            <person name="Chen H."/>
            <person name="Yin W.L."/>
            <person name="Huang T."/>
            <person name="Niu S.C."/>
            <person name="Liu Z.J."/>
        </authorList>
    </citation>
    <scope>NUCLEOTIDE SEQUENCE [LARGE SCALE GENOMIC DNA]</scope>
    <source>
        <strain evidence="2">Lindl</strain>
    </source>
</reference>
<name>A0AAV7G2A8_DENCH</name>
<keyword evidence="3" id="KW-1185">Reference proteome</keyword>
<dbReference type="Proteomes" id="UP000775213">
    <property type="component" value="Unassembled WGS sequence"/>
</dbReference>
<evidence type="ECO:0000313" key="2">
    <source>
        <dbReference type="EMBL" id="KAH0456255.1"/>
    </source>
</evidence>
<accession>A0AAV7G2A8</accession>
<gene>
    <name evidence="2" type="ORF">IEQ34_014162</name>
</gene>
<feature type="region of interest" description="Disordered" evidence="1">
    <location>
        <begin position="1"/>
        <end position="58"/>
    </location>
</feature>
<evidence type="ECO:0000256" key="1">
    <source>
        <dbReference type="SAM" id="MobiDB-lite"/>
    </source>
</evidence>
<organism evidence="2 3">
    <name type="scientific">Dendrobium chrysotoxum</name>
    <name type="common">Orchid</name>
    <dbReference type="NCBI Taxonomy" id="161865"/>
    <lineage>
        <taxon>Eukaryota</taxon>
        <taxon>Viridiplantae</taxon>
        <taxon>Streptophyta</taxon>
        <taxon>Embryophyta</taxon>
        <taxon>Tracheophyta</taxon>
        <taxon>Spermatophyta</taxon>
        <taxon>Magnoliopsida</taxon>
        <taxon>Liliopsida</taxon>
        <taxon>Asparagales</taxon>
        <taxon>Orchidaceae</taxon>
        <taxon>Epidendroideae</taxon>
        <taxon>Malaxideae</taxon>
        <taxon>Dendrobiinae</taxon>
        <taxon>Dendrobium</taxon>
    </lineage>
</organism>
<protein>
    <submittedName>
        <fullName evidence="2">Uncharacterized protein</fullName>
    </submittedName>
</protein>
<dbReference type="EMBL" id="JAGFBR010000013">
    <property type="protein sequence ID" value="KAH0456255.1"/>
    <property type="molecule type" value="Genomic_DNA"/>
</dbReference>
<sequence>MAGGDPVHGRPPVAHASDFDAEASRSGRIGGRLGSRRRREVDGRTAEGAGWGGSEPGVDALGVEGVAACWKEAKLVVRVEVGEANGAVERLGFLEGGHGGGEGEDREG</sequence>
<dbReference type="AlphaFoldDB" id="A0AAV7G2A8"/>
<evidence type="ECO:0000313" key="3">
    <source>
        <dbReference type="Proteomes" id="UP000775213"/>
    </source>
</evidence>
<proteinExistence type="predicted"/>
<comment type="caution">
    <text evidence="2">The sequence shown here is derived from an EMBL/GenBank/DDBJ whole genome shotgun (WGS) entry which is preliminary data.</text>
</comment>